<proteinExistence type="predicted"/>
<feature type="region of interest" description="Disordered" evidence="1">
    <location>
        <begin position="1"/>
        <end position="35"/>
    </location>
</feature>
<evidence type="ECO:0000313" key="2">
    <source>
        <dbReference type="EMBL" id="JAE04320.1"/>
    </source>
</evidence>
<protein>
    <submittedName>
        <fullName evidence="2">Uncharacterized protein</fullName>
    </submittedName>
</protein>
<reference evidence="2" key="1">
    <citation type="submission" date="2014-09" db="EMBL/GenBank/DDBJ databases">
        <authorList>
            <person name="Magalhaes I.L.F."/>
            <person name="Oliveira U."/>
            <person name="Santos F.R."/>
            <person name="Vidigal T.H.D.A."/>
            <person name="Brescovit A.D."/>
            <person name="Santos A.J."/>
        </authorList>
    </citation>
    <scope>NUCLEOTIDE SEQUENCE</scope>
    <source>
        <tissue evidence="2">Shoot tissue taken approximately 20 cm above the soil surface</tissue>
    </source>
</reference>
<organism evidence="2">
    <name type="scientific">Arundo donax</name>
    <name type="common">Giant reed</name>
    <name type="synonym">Donax arundinaceus</name>
    <dbReference type="NCBI Taxonomy" id="35708"/>
    <lineage>
        <taxon>Eukaryota</taxon>
        <taxon>Viridiplantae</taxon>
        <taxon>Streptophyta</taxon>
        <taxon>Embryophyta</taxon>
        <taxon>Tracheophyta</taxon>
        <taxon>Spermatophyta</taxon>
        <taxon>Magnoliopsida</taxon>
        <taxon>Liliopsida</taxon>
        <taxon>Poales</taxon>
        <taxon>Poaceae</taxon>
        <taxon>PACMAD clade</taxon>
        <taxon>Arundinoideae</taxon>
        <taxon>Arundineae</taxon>
        <taxon>Arundo</taxon>
    </lineage>
</organism>
<evidence type="ECO:0000256" key="1">
    <source>
        <dbReference type="SAM" id="MobiDB-lite"/>
    </source>
</evidence>
<accession>A0A0A9EU82</accession>
<dbReference type="AlphaFoldDB" id="A0A0A9EU82"/>
<dbReference type="EMBL" id="GBRH01193576">
    <property type="protein sequence ID" value="JAE04320.1"/>
    <property type="molecule type" value="Transcribed_RNA"/>
</dbReference>
<sequence length="58" mass="6759">MYPLNSTRSEATRQQMLQPSQRQNPQRGHLGTSCNRMDFCSQQDMQQELVDHYGKMAV</sequence>
<reference evidence="2" key="2">
    <citation type="journal article" date="2015" name="Data Brief">
        <title>Shoot transcriptome of the giant reed, Arundo donax.</title>
        <authorList>
            <person name="Barrero R.A."/>
            <person name="Guerrero F.D."/>
            <person name="Moolhuijzen P."/>
            <person name="Goolsby J.A."/>
            <person name="Tidwell J."/>
            <person name="Bellgard S.E."/>
            <person name="Bellgard M.I."/>
        </authorList>
    </citation>
    <scope>NUCLEOTIDE SEQUENCE</scope>
    <source>
        <tissue evidence="2">Shoot tissue taken approximately 20 cm above the soil surface</tissue>
    </source>
</reference>
<name>A0A0A9EU82_ARUDO</name>